<keyword evidence="12" id="KW-1185">Reference proteome</keyword>
<evidence type="ECO:0000313" key="12">
    <source>
        <dbReference type="Proteomes" id="UP000278222"/>
    </source>
</evidence>
<dbReference type="RefSeq" id="WP_123695262.1">
    <property type="nucleotide sequence ID" value="NZ_AP019700.1"/>
</dbReference>
<evidence type="ECO:0000256" key="6">
    <source>
        <dbReference type="ARBA" id="ARBA00022989"/>
    </source>
</evidence>
<evidence type="ECO:0000256" key="1">
    <source>
        <dbReference type="ARBA" id="ARBA00004429"/>
    </source>
</evidence>
<evidence type="ECO:0000256" key="8">
    <source>
        <dbReference type="ARBA" id="ARBA00038436"/>
    </source>
</evidence>
<reference evidence="11 12" key="1">
    <citation type="submission" date="2018-11" db="EMBL/GenBank/DDBJ databases">
        <title>Genomic Encyclopedia of Type Strains, Phase IV (KMG-IV): sequencing the most valuable type-strain genomes for metagenomic binning, comparative biology and taxonomic classification.</title>
        <authorList>
            <person name="Goeker M."/>
        </authorList>
    </citation>
    <scope>NUCLEOTIDE SEQUENCE [LARGE SCALE GENOMIC DNA]</scope>
    <source>
        <strain evidence="11 12">DSM 5900</strain>
    </source>
</reference>
<keyword evidence="3" id="KW-1003">Cell membrane</keyword>
<keyword evidence="6 9" id="KW-1133">Transmembrane helix</keyword>
<comment type="subunit">
    <text evidence="9">The complex comprises the extracytoplasmic solute receptor protein and the two transmembrane proteins.</text>
</comment>
<sequence length="173" mass="18453">MAGVPGGGGPEDGPPPGALARAYDGLGHVGGFILAIMTAAVFVQVVFRYLGINAIDGLEEIPRYLFIWLVMIGSAAAMWRNEHTMLDYFVKLLGPRGQAIVRIITWSACIAVFVYLIILSWTLVPNAQYQTSAGLGLPLGYVFAAVPIGSALIIVPMILQLVAAVRALWPKSS</sequence>
<proteinExistence type="inferred from homology"/>
<keyword evidence="2 9" id="KW-0813">Transport</keyword>
<dbReference type="EMBL" id="RJKX01000018">
    <property type="protein sequence ID" value="ROP81411.1"/>
    <property type="molecule type" value="Genomic_DNA"/>
</dbReference>
<evidence type="ECO:0000256" key="4">
    <source>
        <dbReference type="ARBA" id="ARBA00022519"/>
    </source>
</evidence>
<comment type="similarity">
    <text evidence="8 9">Belongs to the TRAP transporter small permease family.</text>
</comment>
<gene>
    <name evidence="11" type="ORF">EDC65_5269</name>
</gene>
<evidence type="ECO:0000256" key="5">
    <source>
        <dbReference type="ARBA" id="ARBA00022692"/>
    </source>
</evidence>
<dbReference type="InterPro" id="IPR055348">
    <property type="entry name" value="DctQ"/>
</dbReference>
<comment type="function">
    <text evidence="9">Part of the tripartite ATP-independent periplasmic (TRAP) transport system.</text>
</comment>
<keyword evidence="4 9" id="KW-0997">Cell inner membrane</keyword>
<dbReference type="GO" id="GO:0022857">
    <property type="term" value="F:transmembrane transporter activity"/>
    <property type="evidence" value="ECO:0007669"/>
    <property type="project" value="UniProtKB-UniRule"/>
</dbReference>
<dbReference type="Proteomes" id="UP000278222">
    <property type="component" value="Unassembled WGS sequence"/>
</dbReference>
<feature type="transmembrane region" description="Helical" evidence="9">
    <location>
        <begin position="29"/>
        <end position="49"/>
    </location>
</feature>
<evidence type="ECO:0000256" key="3">
    <source>
        <dbReference type="ARBA" id="ARBA00022475"/>
    </source>
</evidence>
<evidence type="ECO:0000256" key="7">
    <source>
        <dbReference type="ARBA" id="ARBA00023136"/>
    </source>
</evidence>
<dbReference type="OrthoDB" id="7843639at2"/>
<protein>
    <recommendedName>
        <fullName evidence="9">TRAP transporter small permease protein</fullName>
    </recommendedName>
</protein>
<dbReference type="PANTHER" id="PTHR35011:SF2">
    <property type="entry name" value="2,3-DIKETO-L-GULONATE TRAP TRANSPORTER SMALL PERMEASE PROTEIN YIAM"/>
    <property type="match status" value="1"/>
</dbReference>
<dbReference type="GO" id="GO:0015740">
    <property type="term" value="P:C4-dicarboxylate transport"/>
    <property type="evidence" value="ECO:0007669"/>
    <property type="project" value="TreeGrafter"/>
</dbReference>
<organism evidence="11 12">
    <name type="scientific">Stella humosa</name>
    <dbReference type="NCBI Taxonomy" id="94"/>
    <lineage>
        <taxon>Bacteria</taxon>
        <taxon>Pseudomonadati</taxon>
        <taxon>Pseudomonadota</taxon>
        <taxon>Alphaproteobacteria</taxon>
        <taxon>Rhodospirillales</taxon>
        <taxon>Stellaceae</taxon>
        <taxon>Stella</taxon>
    </lineage>
</organism>
<feature type="transmembrane region" description="Helical" evidence="9">
    <location>
        <begin position="99"/>
        <end position="121"/>
    </location>
</feature>
<dbReference type="PANTHER" id="PTHR35011">
    <property type="entry name" value="2,3-DIKETO-L-GULONATE TRAP TRANSPORTER SMALL PERMEASE PROTEIN YIAM"/>
    <property type="match status" value="1"/>
</dbReference>
<comment type="subcellular location">
    <subcellularLocation>
        <location evidence="1 9">Cell inner membrane</location>
        <topology evidence="1 9">Multi-pass membrane protein</topology>
    </subcellularLocation>
</comment>
<feature type="transmembrane region" description="Helical" evidence="9">
    <location>
        <begin position="61"/>
        <end position="79"/>
    </location>
</feature>
<dbReference type="GO" id="GO:0005886">
    <property type="term" value="C:plasma membrane"/>
    <property type="evidence" value="ECO:0007669"/>
    <property type="project" value="UniProtKB-SubCell"/>
</dbReference>
<dbReference type="InterPro" id="IPR007387">
    <property type="entry name" value="TRAP_DctQ"/>
</dbReference>
<comment type="caution">
    <text evidence="11">The sequence shown here is derived from an EMBL/GenBank/DDBJ whole genome shotgun (WGS) entry which is preliminary data.</text>
</comment>
<dbReference type="Pfam" id="PF04290">
    <property type="entry name" value="DctQ"/>
    <property type="match status" value="1"/>
</dbReference>
<name>A0A3N1KKR3_9PROT</name>
<evidence type="ECO:0000256" key="2">
    <source>
        <dbReference type="ARBA" id="ARBA00022448"/>
    </source>
</evidence>
<feature type="transmembrane region" description="Helical" evidence="9">
    <location>
        <begin position="141"/>
        <end position="169"/>
    </location>
</feature>
<evidence type="ECO:0000259" key="10">
    <source>
        <dbReference type="Pfam" id="PF04290"/>
    </source>
</evidence>
<keyword evidence="5 9" id="KW-0812">Transmembrane</keyword>
<dbReference type="AlphaFoldDB" id="A0A3N1KKR3"/>
<accession>A0A3N1KKR3</accession>
<evidence type="ECO:0000256" key="9">
    <source>
        <dbReference type="RuleBase" id="RU369079"/>
    </source>
</evidence>
<keyword evidence="7 9" id="KW-0472">Membrane</keyword>
<feature type="domain" description="Tripartite ATP-independent periplasmic transporters DctQ component" evidence="10">
    <location>
        <begin position="37"/>
        <end position="166"/>
    </location>
</feature>
<evidence type="ECO:0000313" key="11">
    <source>
        <dbReference type="EMBL" id="ROP81411.1"/>
    </source>
</evidence>